<dbReference type="SUPFAM" id="SSF53300">
    <property type="entry name" value="vWA-like"/>
    <property type="match status" value="1"/>
</dbReference>
<proteinExistence type="predicted"/>
<dbReference type="Proteomes" id="UP000596742">
    <property type="component" value="Unassembled WGS sequence"/>
</dbReference>
<keyword evidence="2" id="KW-1185">Reference proteome</keyword>
<name>A0A8B6E1K2_MYTGA</name>
<dbReference type="Gene3D" id="3.90.70.10">
    <property type="entry name" value="Cysteine proteinases"/>
    <property type="match status" value="1"/>
</dbReference>
<dbReference type="EMBL" id="UYJE01004398">
    <property type="protein sequence ID" value="VDI27718.1"/>
    <property type="molecule type" value="Genomic_DNA"/>
</dbReference>
<organism evidence="1 2">
    <name type="scientific">Mytilus galloprovincialis</name>
    <name type="common">Mediterranean mussel</name>
    <dbReference type="NCBI Taxonomy" id="29158"/>
    <lineage>
        <taxon>Eukaryota</taxon>
        <taxon>Metazoa</taxon>
        <taxon>Spiralia</taxon>
        <taxon>Lophotrochozoa</taxon>
        <taxon>Mollusca</taxon>
        <taxon>Bivalvia</taxon>
        <taxon>Autobranchia</taxon>
        <taxon>Pteriomorphia</taxon>
        <taxon>Mytilida</taxon>
        <taxon>Mytiloidea</taxon>
        <taxon>Mytilidae</taxon>
        <taxon>Mytilinae</taxon>
        <taxon>Mytilus</taxon>
    </lineage>
</organism>
<dbReference type="SUPFAM" id="SSF54001">
    <property type="entry name" value="Cysteine proteinases"/>
    <property type="match status" value="1"/>
</dbReference>
<protein>
    <recommendedName>
        <fullName evidence="3">Peptidase C1A papain C-terminal domain-containing protein</fullName>
    </recommendedName>
</protein>
<dbReference type="AlphaFoldDB" id="A0A8B6E1K2"/>
<accession>A0A8B6E1K2</accession>
<dbReference type="InterPro" id="IPR036465">
    <property type="entry name" value="vWFA_dom_sf"/>
</dbReference>
<evidence type="ECO:0000313" key="1">
    <source>
        <dbReference type="EMBL" id="VDI27718.1"/>
    </source>
</evidence>
<reference evidence="1" key="1">
    <citation type="submission" date="2018-11" db="EMBL/GenBank/DDBJ databases">
        <authorList>
            <person name="Alioto T."/>
            <person name="Alioto T."/>
        </authorList>
    </citation>
    <scope>NUCLEOTIDE SEQUENCE</scope>
</reference>
<gene>
    <name evidence="1" type="ORF">MGAL_10B090101</name>
</gene>
<dbReference type="Gene3D" id="3.40.50.410">
    <property type="entry name" value="von Willebrand factor, type A domain"/>
    <property type="match status" value="1"/>
</dbReference>
<comment type="caution">
    <text evidence="1">The sequence shown here is derived from an EMBL/GenBank/DDBJ whole genome shotgun (WGS) entry which is preliminary data.</text>
</comment>
<evidence type="ECO:0008006" key="3">
    <source>
        <dbReference type="Google" id="ProtNLM"/>
    </source>
</evidence>
<dbReference type="OrthoDB" id="5986014at2759"/>
<sequence>MGKHFGIKSEREKTVDNEMARDTTLEVEMEREKIFHMGMQWGMISEIDMLREINLETGMQCGKYFDKELERENTIYMEKQWGKNVDMDKQWKKILDIGMKRRQKYHEYPLVERKYNEMFVHDHVKCEPYSRSHRRHKYMVSETSYDDVLEEFYTLVEKNGAQTTRIWAPKYEIQSVVCYSLAVYILDKLKTDEEFLNVFIQKCLPPACRDMGGEIIIGTLVNSFQMFNCRIASRLLVNIDKVVKNISMVFEKAKVQYKEVVQSRHFTEYFDETMMKNVGSVFSVMTVSDIVHDCRNEHMSAERKTDEIMKVISPFIYGRTPLFEALNITLPIFLKDEFSEHTKVLFILSDGIPTDSGDLHMVSERLKNLNVIVVGCFISGYSNIELRKLYSVEKEEWDEGAKFLFKLSSTIPSQLLPRTIFIKRGWDIDISNNETKLFLQINHPDHIHEACSLARNVVCCQDSLSDLLVSVSLDTYINQSTYGFKAQLQVGGTCYANASAVVLDLSMKRILGRDGGYPDFKDLREKIIELHGKDGANTLNVLEGIVPEYRLHCNLVDAKDAMKAIAAKRPVVATFCLTDPEWNQFSSMFYQRNPTSILTKAEIDLSKRDPRPKLTGHAVVLTSFNSECLRFMNSWGDNWADMGFFRVQNSIVLDFKFIDVFWTLNDLSERETEYFKKHGAEVADKIMKNLIGLQEAKYKCPECSEISLVTEFSGSLSEAVCPKCYETFHSDDAGNSLALNMYLTSLSK</sequence>
<evidence type="ECO:0000313" key="2">
    <source>
        <dbReference type="Proteomes" id="UP000596742"/>
    </source>
</evidence>
<dbReference type="InterPro" id="IPR038765">
    <property type="entry name" value="Papain-like_cys_pep_sf"/>
</dbReference>